<protein>
    <submittedName>
        <fullName evidence="1">Uncharacterized protein</fullName>
    </submittedName>
</protein>
<keyword evidence="2" id="KW-1185">Reference proteome</keyword>
<reference evidence="1 2" key="1">
    <citation type="submission" date="2021-06" db="EMBL/GenBank/DDBJ databases">
        <title>Caerostris darwini draft genome.</title>
        <authorList>
            <person name="Kono N."/>
            <person name="Arakawa K."/>
        </authorList>
    </citation>
    <scope>NUCLEOTIDE SEQUENCE [LARGE SCALE GENOMIC DNA]</scope>
</reference>
<comment type="caution">
    <text evidence="1">The sequence shown here is derived from an EMBL/GenBank/DDBJ whole genome shotgun (WGS) entry which is preliminary data.</text>
</comment>
<name>A0AAV4SB09_9ARAC</name>
<dbReference type="Proteomes" id="UP001054837">
    <property type="component" value="Unassembled WGS sequence"/>
</dbReference>
<accession>A0AAV4SB09</accession>
<evidence type="ECO:0000313" key="2">
    <source>
        <dbReference type="Proteomes" id="UP001054837"/>
    </source>
</evidence>
<dbReference type="EMBL" id="BPLQ01007325">
    <property type="protein sequence ID" value="GIY29562.1"/>
    <property type="molecule type" value="Genomic_DNA"/>
</dbReference>
<organism evidence="1 2">
    <name type="scientific">Caerostris darwini</name>
    <dbReference type="NCBI Taxonomy" id="1538125"/>
    <lineage>
        <taxon>Eukaryota</taxon>
        <taxon>Metazoa</taxon>
        <taxon>Ecdysozoa</taxon>
        <taxon>Arthropoda</taxon>
        <taxon>Chelicerata</taxon>
        <taxon>Arachnida</taxon>
        <taxon>Araneae</taxon>
        <taxon>Araneomorphae</taxon>
        <taxon>Entelegynae</taxon>
        <taxon>Araneoidea</taxon>
        <taxon>Araneidae</taxon>
        <taxon>Caerostris</taxon>
    </lineage>
</organism>
<sequence>MVIQYAAQIVKSLTGRYIPIFQNEHFFGASHCDAPRTQNSCLHPAQRNKTNDHREATFFRSVINRRHVCWARVMVFVVAGTDPALHTGDNTSGRNPGHDFMKFLLGPGRNSLRRMTE</sequence>
<evidence type="ECO:0000313" key="1">
    <source>
        <dbReference type="EMBL" id="GIY29562.1"/>
    </source>
</evidence>
<gene>
    <name evidence="1" type="ORF">CDAR_413491</name>
</gene>
<proteinExistence type="predicted"/>
<dbReference type="AlphaFoldDB" id="A0AAV4SB09"/>